<evidence type="ECO:0000313" key="7">
    <source>
        <dbReference type="EMBL" id="KAG6686227.1"/>
    </source>
</evidence>
<reference evidence="7" key="1">
    <citation type="submission" date="2021-01" db="EMBL/GenBank/DDBJ databases">
        <authorList>
            <person name="Lovell J.T."/>
            <person name="Bentley N."/>
            <person name="Bhattarai G."/>
            <person name="Jenkins J.W."/>
            <person name="Sreedasyam A."/>
            <person name="Alarcon Y."/>
            <person name="Bock C."/>
            <person name="Boston L."/>
            <person name="Carlson J."/>
            <person name="Cervantes K."/>
            <person name="Clermont K."/>
            <person name="Krom N."/>
            <person name="Kubenka K."/>
            <person name="Mamidi S."/>
            <person name="Mattison C."/>
            <person name="Monteros M."/>
            <person name="Pisani C."/>
            <person name="Plott C."/>
            <person name="Rajasekar S."/>
            <person name="Rhein H.S."/>
            <person name="Rohla C."/>
            <person name="Song M."/>
            <person name="Hilaire R.S."/>
            <person name="Shu S."/>
            <person name="Wells L."/>
            <person name="Wang X."/>
            <person name="Webber J."/>
            <person name="Heerema R.J."/>
            <person name="Klein P."/>
            <person name="Conner P."/>
            <person name="Grauke L."/>
            <person name="Grimwood J."/>
            <person name="Schmutz J."/>
            <person name="Randall J.J."/>
        </authorList>
    </citation>
    <scope>NUCLEOTIDE SEQUENCE</scope>
    <source>
        <tissue evidence="7">Leaf</tissue>
    </source>
</reference>
<evidence type="ECO:0000256" key="4">
    <source>
        <dbReference type="PROSITE-ProRule" id="PRU01343"/>
    </source>
</evidence>
<evidence type="ECO:0000256" key="3">
    <source>
        <dbReference type="ARBA" id="ARBA00022833"/>
    </source>
</evidence>
<protein>
    <recommendedName>
        <fullName evidence="6">GRF-type domain-containing protein</fullName>
    </recommendedName>
</protein>
<evidence type="ECO:0000313" key="8">
    <source>
        <dbReference type="Proteomes" id="UP000811246"/>
    </source>
</evidence>
<keyword evidence="3" id="KW-0862">Zinc</keyword>
<dbReference type="PROSITE" id="PS51999">
    <property type="entry name" value="ZF_GRF"/>
    <property type="match status" value="1"/>
</dbReference>
<dbReference type="Pfam" id="PF06839">
    <property type="entry name" value="Zn_ribbon_GRF"/>
    <property type="match status" value="1"/>
</dbReference>
<name>A0A922IXG9_CARIL</name>
<evidence type="ECO:0000259" key="6">
    <source>
        <dbReference type="PROSITE" id="PS51999"/>
    </source>
</evidence>
<keyword evidence="5" id="KW-1133">Transmembrane helix</keyword>
<evidence type="ECO:0000256" key="1">
    <source>
        <dbReference type="ARBA" id="ARBA00022723"/>
    </source>
</evidence>
<proteinExistence type="predicted"/>
<comment type="caution">
    <text evidence="7">The sequence shown here is derived from an EMBL/GenBank/DDBJ whole genome shotgun (WGS) entry which is preliminary data.</text>
</comment>
<evidence type="ECO:0000256" key="5">
    <source>
        <dbReference type="SAM" id="Phobius"/>
    </source>
</evidence>
<gene>
    <name evidence="7" type="ORF">I3842_11G007200</name>
</gene>
<feature type="transmembrane region" description="Helical" evidence="5">
    <location>
        <begin position="107"/>
        <end position="125"/>
    </location>
</feature>
<sequence length="126" mass="15116">MASSSASSECTGKGEDKACVERPFCYCGCQASLRISRKSNSFGRRFYNCPNYKMKQQCEFFEWIDLQSDQNNCCKLTLELAERRNERVLHERLRIEQTRFKSMEKKYNRVLIVLILSWFYFFWFVL</sequence>
<dbReference type="GO" id="GO:0008270">
    <property type="term" value="F:zinc ion binding"/>
    <property type="evidence" value="ECO:0007669"/>
    <property type="project" value="UniProtKB-KW"/>
</dbReference>
<evidence type="ECO:0000256" key="2">
    <source>
        <dbReference type="ARBA" id="ARBA00022771"/>
    </source>
</evidence>
<keyword evidence="2 4" id="KW-0863">Zinc-finger</keyword>
<dbReference type="EMBL" id="CM031835">
    <property type="protein sequence ID" value="KAG6686227.1"/>
    <property type="molecule type" value="Genomic_DNA"/>
</dbReference>
<dbReference type="Proteomes" id="UP000811246">
    <property type="component" value="Chromosome 11"/>
</dbReference>
<dbReference type="InterPro" id="IPR010666">
    <property type="entry name" value="Znf_GRF"/>
</dbReference>
<feature type="domain" description="GRF-type" evidence="6">
    <location>
        <begin position="25"/>
        <end position="67"/>
    </location>
</feature>
<dbReference type="AlphaFoldDB" id="A0A922IXG9"/>
<dbReference type="PANTHER" id="PTHR33248">
    <property type="entry name" value="ZINC ION-BINDING PROTEIN"/>
    <property type="match status" value="1"/>
</dbReference>
<keyword evidence="5" id="KW-0472">Membrane</keyword>
<keyword evidence="5" id="KW-0812">Transmembrane</keyword>
<accession>A0A922IXG9</accession>
<organism evidence="7 8">
    <name type="scientific">Carya illinoinensis</name>
    <name type="common">Pecan</name>
    <dbReference type="NCBI Taxonomy" id="32201"/>
    <lineage>
        <taxon>Eukaryota</taxon>
        <taxon>Viridiplantae</taxon>
        <taxon>Streptophyta</taxon>
        <taxon>Embryophyta</taxon>
        <taxon>Tracheophyta</taxon>
        <taxon>Spermatophyta</taxon>
        <taxon>Magnoliopsida</taxon>
        <taxon>eudicotyledons</taxon>
        <taxon>Gunneridae</taxon>
        <taxon>Pentapetalae</taxon>
        <taxon>rosids</taxon>
        <taxon>fabids</taxon>
        <taxon>Fagales</taxon>
        <taxon>Juglandaceae</taxon>
        <taxon>Carya</taxon>
    </lineage>
</organism>
<keyword evidence="1" id="KW-0479">Metal-binding</keyword>